<dbReference type="AlphaFoldDB" id="A0A3G2QZM7"/>
<evidence type="ECO:0000313" key="1">
    <source>
        <dbReference type="EMBL" id="AYO28513.1"/>
    </source>
</evidence>
<accession>A0A3G2QZM7</accession>
<name>A0A3G2QZM7_9STRA</name>
<proteinExistence type="predicted"/>
<keyword evidence="1" id="KW-0934">Plastid</keyword>
<dbReference type="RefSeq" id="YP_009545359.1">
    <property type="nucleotide sequence ID" value="NC_040135.1"/>
</dbReference>
<reference evidence="1" key="1">
    <citation type="submission" date="2018-08" db="EMBL/GenBank/DDBJ databases">
        <title>Comparative Plastid Genomics of Synurophyceae: Evolutionary Evidence of Lateral Gene Transfer and Inverted Repeat Dynamics.</title>
        <authorList>
            <person name="Kim J.I."/>
            <person name="Shin H."/>
            <person name="Skaloud P."/>
            <person name="Jung J."/>
            <person name="Yoon H.S."/>
            <person name="Archibald J.M."/>
            <person name="Shin W."/>
        </authorList>
    </citation>
    <scope>NUCLEOTIDE SEQUENCE</scope>
    <source>
        <strain evidence="1">CCMP1782</strain>
    </source>
</reference>
<dbReference type="EMBL" id="MH795131">
    <property type="protein sequence ID" value="AYO28513.1"/>
    <property type="molecule type" value="Genomic_DNA"/>
</dbReference>
<organism evidence="1">
    <name type="scientific">Mallomonas splendens</name>
    <dbReference type="NCBI Taxonomy" id="52552"/>
    <lineage>
        <taxon>Eukaryota</taxon>
        <taxon>Sar</taxon>
        <taxon>Stramenopiles</taxon>
        <taxon>Ochrophyta</taxon>
        <taxon>Synurophyceae</taxon>
        <taxon>Synurales</taxon>
        <taxon>Mallomonadaceae</taxon>
        <taxon>Mallomonas</taxon>
    </lineage>
</organism>
<protein>
    <submittedName>
        <fullName evidence="1">ATP synthase CF0 B subunit</fullName>
    </submittedName>
</protein>
<gene>
    <name evidence="1" type="primary">atpF</name>
</gene>
<dbReference type="GeneID" id="38571863"/>
<sequence>MEFFSFFLTHEESEAFIQLNTNIFETNIINIGILIGILLYAYKSSFVQVLNNRQEEIAKVFENAEKDVLNASNYYSQAEKGFTQSFFWLNSWKMLYEKEKIEIVNKKYNLVKSGLLESFATTENLIRNFENKSFLLLQRYIVYLTISKILRKFLLLSEGEQSKLIEVTLSKLGGFKK</sequence>
<geneLocation type="plastid" evidence="1"/>